<reference evidence="1 2" key="1">
    <citation type="submission" date="2018-11" db="EMBL/GenBank/DDBJ databases">
        <authorList>
            <consortium name="Pathogen Informatics"/>
        </authorList>
    </citation>
    <scope>NUCLEOTIDE SEQUENCE [LARGE SCALE GENOMIC DNA]</scope>
    <source>
        <strain>Denwood</strain>
        <strain evidence="2">Zambia</strain>
    </source>
</reference>
<organism evidence="1 2">
    <name type="scientific">Schistosoma mattheei</name>
    <dbReference type="NCBI Taxonomy" id="31246"/>
    <lineage>
        <taxon>Eukaryota</taxon>
        <taxon>Metazoa</taxon>
        <taxon>Spiralia</taxon>
        <taxon>Lophotrochozoa</taxon>
        <taxon>Platyhelminthes</taxon>
        <taxon>Trematoda</taxon>
        <taxon>Digenea</taxon>
        <taxon>Strigeidida</taxon>
        <taxon>Schistosomatoidea</taxon>
        <taxon>Schistosomatidae</taxon>
        <taxon>Schistosoma</taxon>
    </lineage>
</organism>
<dbReference type="AlphaFoldDB" id="A0A183PDB0"/>
<dbReference type="Proteomes" id="UP000269396">
    <property type="component" value="Unassembled WGS sequence"/>
</dbReference>
<evidence type="ECO:0000313" key="1">
    <source>
        <dbReference type="EMBL" id="VDP60691.1"/>
    </source>
</evidence>
<dbReference type="EMBL" id="UZAL01032352">
    <property type="protein sequence ID" value="VDP60691.1"/>
    <property type="molecule type" value="Genomic_DNA"/>
</dbReference>
<protein>
    <submittedName>
        <fullName evidence="1">Uncharacterized protein</fullName>
    </submittedName>
</protein>
<gene>
    <name evidence="1" type="ORF">SMTD_LOCUS12348</name>
</gene>
<accession>A0A183PDB0</accession>
<proteinExistence type="predicted"/>
<keyword evidence="2" id="KW-1185">Reference proteome</keyword>
<evidence type="ECO:0000313" key="2">
    <source>
        <dbReference type="Proteomes" id="UP000269396"/>
    </source>
</evidence>
<sequence>MLSEPNHDQEPYVVLIDADFSNDSLLCNDILNKFEETILKESNLDVLLNIICSHSAFDSCGKLVQCEAQVLNELEFDYNSDGFISTAVFPYHEVTSNVYSSQCEKCVLDEAISFITWGYEGPTLFCGEG</sequence>
<name>A0A183PDB0_9TREM</name>